<keyword evidence="5" id="KW-1185">Reference proteome</keyword>
<dbReference type="OrthoDB" id="2019572at2759"/>
<accession>A0A2J7ZL10</accession>
<proteinExistence type="predicted"/>
<dbReference type="Proteomes" id="UP000236333">
    <property type="component" value="Unassembled WGS sequence"/>
</dbReference>
<dbReference type="SUPFAM" id="SSF50965">
    <property type="entry name" value="Galactose oxidase, central domain"/>
    <property type="match status" value="1"/>
</dbReference>
<keyword evidence="1" id="KW-0732">Signal</keyword>
<feature type="domain" description="Galactose oxidase-like Early set" evidence="3">
    <location>
        <begin position="129"/>
        <end position="226"/>
    </location>
</feature>
<dbReference type="Pfam" id="PF09118">
    <property type="entry name" value="GO-like_E_set"/>
    <property type="match status" value="1"/>
</dbReference>
<dbReference type="InterPro" id="IPR037293">
    <property type="entry name" value="Gal_Oxidase_central_sf"/>
</dbReference>
<dbReference type="InterPro" id="IPR009880">
    <property type="entry name" value="Glyoxal_oxidase_N"/>
</dbReference>
<dbReference type="Gene3D" id="2.130.10.80">
    <property type="entry name" value="Galactose oxidase/kelch, beta-propeller"/>
    <property type="match status" value="1"/>
</dbReference>
<dbReference type="PANTHER" id="PTHR32208:SF21">
    <property type="entry name" value="LOW QUALITY PROTEIN: ALDEHYDE OXIDASE GLOX-LIKE"/>
    <property type="match status" value="1"/>
</dbReference>
<dbReference type="PANTHER" id="PTHR32208">
    <property type="entry name" value="SECRETED PROTEIN-RELATED"/>
    <property type="match status" value="1"/>
</dbReference>
<dbReference type="SUPFAM" id="SSF81296">
    <property type="entry name" value="E set domains"/>
    <property type="match status" value="1"/>
</dbReference>
<dbReference type="InterPro" id="IPR014756">
    <property type="entry name" value="Ig_E-set"/>
</dbReference>
<gene>
    <name evidence="4" type="ORF">TSOC_013185</name>
</gene>
<dbReference type="AlphaFoldDB" id="A0A2J7ZL10"/>
<organism evidence="4 5">
    <name type="scientific">Tetrabaena socialis</name>
    <dbReference type="NCBI Taxonomy" id="47790"/>
    <lineage>
        <taxon>Eukaryota</taxon>
        <taxon>Viridiplantae</taxon>
        <taxon>Chlorophyta</taxon>
        <taxon>core chlorophytes</taxon>
        <taxon>Chlorophyceae</taxon>
        <taxon>CS clade</taxon>
        <taxon>Chlamydomonadales</taxon>
        <taxon>Tetrabaenaceae</taxon>
        <taxon>Tetrabaena</taxon>
    </lineage>
</organism>
<comment type="caution">
    <text evidence="4">The sequence shown here is derived from an EMBL/GenBank/DDBJ whole genome shotgun (WGS) entry which is preliminary data.</text>
</comment>
<evidence type="ECO:0000256" key="1">
    <source>
        <dbReference type="ARBA" id="ARBA00022729"/>
    </source>
</evidence>
<dbReference type="EMBL" id="PGGS01001081">
    <property type="protein sequence ID" value="PNH00956.1"/>
    <property type="molecule type" value="Genomic_DNA"/>
</dbReference>
<dbReference type="InterPro" id="IPR011043">
    <property type="entry name" value="Gal_Oxase/kelch_b-propeller"/>
</dbReference>
<name>A0A2J7ZL10_9CHLO</name>
<dbReference type="Gene3D" id="2.60.40.10">
    <property type="entry name" value="Immunoglobulins"/>
    <property type="match status" value="1"/>
</dbReference>
<dbReference type="Pfam" id="PF07250">
    <property type="entry name" value="Glyoxal_oxid_N"/>
    <property type="match status" value="1"/>
</dbReference>
<feature type="domain" description="Glyoxal oxidase N-terminal" evidence="2">
    <location>
        <begin position="1"/>
        <end position="123"/>
    </location>
</feature>
<dbReference type="InterPro" id="IPR015202">
    <property type="entry name" value="GO-like_E_set"/>
</dbReference>
<sequence length="229" mass="24938">MEKMNARRVMADAVLLPNGCVILLNGAQNGVAGDSATGGSSKAHFPQFWAVLYDPYAPPGNRFTRLARSQIARMYHSTAALTPDGTVLVAGCDRCDYFNVSVPYSKSPWGLPEYRVEVFYPPFYFWDARPTLLFAPEVLAYGASAELAYDSVTAKADIDGVVLMAPSSTTHSTNFNQRAVGLRILSDDNSGTLVVQGPPNRNIAPPGWYMLFLLSGQAYSGSMWVQLLL</sequence>
<dbReference type="CDD" id="cd02851">
    <property type="entry name" value="E_set_GO_C"/>
    <property type="match status" value="1"/>
</dbReference>
<evidence type="ECO:0000259" key="2">
    <source>
        <dbReference type="Pfam" id="PF07250"/>
    </source>
</evidence>
<evidence type="ECO:0000259" key="3">
    <source>
        <dbReference type="Pfam" id="PF09118"/>
    </source>
</evidence>
<dbReference type="InterPro" id="IPR013783">
    <property type="entry name" value="Ig-like_fold"/>
</dbReference>
<reference evidence="4 5" key="1">
    <citation type="journal article" date="2017" name="Mol. Biol. Evol.">
        <title>The 4-celled Tetrabaena socialis nuclear genome reveals the essential components for genetic control of cell number at the origin of multicellularity in the volvocine lineage.</title>
        <authorList>
            <person name="Featherston J."/>
            <person name="Arakaki Y."/>
            <person name="Hanschen E.R."/>
            <person name="Ferris P.J."/>
            <person name="Michod R.E."/>
            <person name="Olson B.J.S.C."/>
            <person name="Nozaki H."/>
            <person name="Durand P.M."/>
        </authorList>
    </citation>
    <scope>NUCLEOTIDE SEQUENCE [LARGE SCALE GENOMIC DNA]</scope>
    <source>
        <strain evidence="4 5">NIES-571</strain>
    </source>
</reference>
<evidence type="ECO:0000313" key="4">
    <source>
        <dbReference type="EMBL" id="PNH00956.1"/>
    </source>
</evidence>
<protein>
    <submittedName>
        <fullName evidence="4">Galactose oxidase</fullName>
    </submittedName>
</protein>
<evidence type="ECO:0000313" key="5">
    <source>
        <dbReference type="Proteomes" id="UP000236333"/>
    </source>
</evidence>